<dbReference type="Gene3D" id="3.30.160.60">
    <property type="entry name" value="Classic Zinc Finger"/>
    <property type="match status" value="5"/>
</dbReference>
<dbReference type="AlphaFoldDB" id="A0ABD2C698"/>
<keyword evidence="2" id="KW-0479">Metal-binding</keyword>
<keyword evidence="6" id="KW-0539">Nucleus</keyword>
<keyword evidence="5" id="KW-0862">Zinc</keyword>
<feature type="domain" description="C2H2-type" evidence="8">
    <location>
        <begin position="626"/>
        <end position="653"/>
    </location>
</feature>
<dbReference type="InterPro" id="IPR036397">
    <property type="entry name" value="RNaseH_sf"/>
</dbReference>
<dbReference type="GO" id="GO:0032502">
    <property type="term" value="P:developmental process"/>
    <property type="evidence" value="ECO:0007669"/>
    <property type="project" value="UniProtKB-ARBA"/>
</dbReference>
<name>A0ABD2C698_VESSQ</name>
<reference evidence="10 11" key="1">
    <citation type="journal article" date="2024" name="Ann. Entomol. Soc. Am.">
        <title>Genomic analyses of the southern and eastern yellowjacket wasps (Hymenoptera: Vespidae) reveal evolutionary signatures of social life.</title>
        <authorList>
            <person name="Catto M.A."/>
            <person name="Caine P.B."/>
            <person name="Orr S.E."/>
            <person name="Hunt B.G."/>
            <person name="Goodisman M.A.D."/>
        </authorList>
    </citation>
    <scope>NUCLEOTIDE SEQUENCE [LARGE SCALE GENOMIC DNA]</scope>
    <source>
        <strain evidence="10">233</strain>
        <tissue evidence="10">Head and thorax</tissue>
    </source>
</reference>
<dbReference type="EMBL" id="JAUDFV010000020">
    <property type="protein sequence ID" value="KAL2740578.1"/>
    <property type="molecule type" value="Genomic_DNA"/>
</dbReference>
<protein>
    <submittedName>
        <fullName evidence="10">Zinc finger protein 493-like isoform X1</fullName>
    </submittedName>
</protein>
<dbReference type="FunFam" id="3.30.160.60:FF:000202">
    <property type="entry name" value="Zinc finger protein 574"/>
    <property type="match status" value="1"/>
</dbReference>
<feature type="domain" description="C2H2-type" evidence="8">
    <location>
        <begin position="598"/>
        <end position="625"/>
    </location>
</feature>
<feature type="domain" description="Integrase catalytic" evidence="9">
    <location>
        <begin position="115"/>
        <end position="212"/>
    </location>
</feature>
<dbReference type="InterPro" id="IPR012337">
    <property type="entry name" value="RNaseH-like_sf"/>
</dbReference>
<comment type="caution">
    <text evidence="10">The sequence shown here is derived from an EMBL/GenBank/DDBJ whole genome shotgun (WGS) entry which is preliminary data.</text>
</comment>
<evidence type="ECO:0000259" key="8">
    <source>
        <dbReference type="PROSITE" id="PS50157"/>
    </source>
</evidence>
<dbReference type="InterPro" id="IPR001584">
    <property type="entry name" value="Integrase_cat-core"/>
</dbReference>
<dbReference type="SUPFAM" id="SSF53098">
    <property type="entry name" value="Ribonuclease H-like"/>
    <property type="match status" value="1"/>
</dbReference>
<dbReference type="PANTHER" id="PTHR24394:SF44">
    <property type="entry name" value="ZINC FINGER PROTEIN 271-LIKE"/>
    <property type="match status" value="1"/>
</dbReference>
<dbReference type="PROSITE" id="PS00028">
    <property type="entry name" value="ZINC_FINGER_C2H2_1"/>
    <property type="match status" value="5"/>
</dbReference>
<evidence type="ECO:0000256" key="6">
    <source>
        <dbReference type="ARBA" id="ARBA00023242"/>
    </source>
</evidence>
<dbReference type="InterPro" id="IPR013087">
    <property type="entry name" value="Znf_C2H2_type"/>
</dbReference>
<dbReference type="Gene3D" id="3.30.420.10">
    <property type="entry name" value="Ribonuclease H-like superfamily/Ribonuclease H"/>
    <property type="match status" value="1"/>
</dbReference>
<dbReference type="SMART" id="SM00355">
    <property type="entry name" value="ZnF_C2H2"/>
    <property type="match status" value="5"/>
</dbReference>
<dbReference type="FunFam" id="3.30.160.60:FF:000446">
    <property type="entry name" value="Zinc finger protein"/>
    <property type="match status" value="1"/>
</dbReference>
<evidence type="ECO:0000256" key="3">
    <source>
        <dbReference type="ARBA" id="ARBA00022737"/>
    </source>
</evidence>
<evidence type="ECO:0000256" key="7">
    <source>
        <dbReference type="PROSITE-ProRule" id="PRU00042"/>
    </source>
</evidence>
<evidence type="ECO:0000256" key="2">
    <source>
        <dbReference type="ARBA" id="ARBA00022723"/>
    </source>
</evidence>
<keyword evidence="11" id="KW-1185">Reference proteome</keyword>
<evidence type="ECO:0000256" key="5">
    <source>
        <dbReference type="ARBA" id="ARBA00022833"/>
    </source>
</evidence>
<dbReference type="PANTHER" id="PTHR24394">
    <property type="entry name" value="ZINC FINGER PROTEIN"/>
    <property type="match status" value="1"/>
</dbReference>
<dbReference type="GO" id="GO:0005634">
    <property type="term" value="C:nucleus"/>
    <property type="evidence" value="ECO:0007669"/>
    <property type="project" value="UniProtKB-SubCell"/>
</dbReference>
<keyword evidence="3" id="KW-0677">Repeat</keyword>
<dbReference type="InterPro" id="IPR036236">
    <property type="entry name" value="Znf_C2H2_sf"/>
</dbReference>
<proteinExistence type="predicted"/>
<feature type="domain" description="C2H2-type" evidence="8">
    <location>
        <begin position="402"/>
        <end position="429"/>
    </location>
</feature>
<comment type="subcellular location">
    <subcellularLocation>
        <location evidence="1">Nucleus</location>
    </subcellularLocation>
</comment>
<dbReference type="SUPFAM" id="SSF57667">
    <property type="entry name" value="beta-beta-alpha zinc fingers"/>
    <property type="match status" value="4"/>
</dbReference>
<evidence type="ECO:0000259" key="9">
    <source>
        <dbReference type="PROSITE" id="PS50994"/>
    </source>
</evidence>
<sequence length="653" mass="76924">MIEMDKKFSVDTDWTSGNKYIKSSLHQLFTVNKNNHNVISIKKEADFQEKKLDIQALENMKHSENSISKEKEKINYEEASPSNIITTNYKSQHLNSISTKIFINRHENTHVHSEIDSVHETLCRRGQIDVIEMPLEQTYFYKYFLVYEDLPSKFVVLHALHNNTAKEVANKLLDILAIIGAPQVLQSGNGRNFAEQIVRELRILWKDFIILHGNVCKCEEDSRDFKNLLKCWLNKNPGKTWYEGLKFIQIFQNSTYRCQNGKIPCDILFGQNVHQEFQKLIITKNTTNDMWTEEEWINDTLNKKQNNTITVDNLTHISGNIISINTNDTDKNDNCHIEYDDLSYNNHKNSHGDSFQFHKNSNNFKFVSVKSETFLDNLQMEDSTYAEPNIEEHNLHINNQNLTCKICQKRYMKLGHLKNHMKTHIKKRQFDCTLCNKTFHILKLYEKHMQQFHENHQQINSHTDCIKNDNNYDKYADINVNKKRIMETEEIPKMHKSIMKSHQSNNIVLNHTNKCVRSIKKSNSINGKQFSRKKEENRISRLNGNPTLECSYCKQKFSFPSVLKRHMRSHTNERPYVCKICNKSFKQLASAHMNERPYACTICGKRFKQISHLNGHVVVHSNSMPYQCDFCDRRCNRLDNLKKHMRLHTKDKE</sequence>
<feature type="domain" description="C2H2-type" evidence="8">
    <location>
        <begin position="430"/>
        <end position="458"/>
    </location>
</feature>
<dbReference type="GO" id="GO:0008270">
    <property type="term" value="F:zinc ion binding"/>
    <property type="evidence" value="ECO:0007669"/>
    <property type="project" value="UniProtKB-KW"/>
</dbReference>
<evidence type="ECO:0000256" key="1">
    <source>
        <dbReference type="ARBA" id="ARBA00004123"/>
    </source>
</evidence>
<dbReference type="Pfam" id="PF00096">
    <property type="entry name" value="zf-C2H2"/>
    <property type="match status" value="4"/>
</dbReference>
<evidence type="ECO:0000313" key="10">
    <source>
        <dbReference type="EMBL" id="KAL2740578.1"/>
    </source>
</evidence>
<evidence type="ECO:0000256" key="4">
    <source>
        <dbReference type="ARBA" id="ARBA00022771"/>
    </source>
</evidence>
<feature type="domain" description="C2H2-type" evidence="8">
    <location>
        <begin position="548"/>
        <end position="575"/>
    </location>
</feature>
<evidence type="ECO:0000313" key="11">
    <source>
        <dbReference type="Proteomes" id="UP001607302"/>
    </source>
</evidence>
<accession>A0ABD2C698</accession>
<dbReference type="PROSITE" id="PS50157">
    <property type="entry name" value="ZINC_FINGER_C2H2_2"/>
    <property type="match status" value="5"/>
</dbReference>
<dbReference type="PROSITE" id="PS50994">
    <property type="entry name" value="INTEGRASE"/>
    <property type="match status" value="1"/>
</dbReference>
<gene>
    <name evidence="10" type="ORF">V1478_000719</name>
</gene>
<dbReference type="Proteomes" id="UP001607302">
    <property type="component" value="Unassembled WGS sequence"/>
</dbReference>
<keyword evidence="4 7" id="KW-0863">Zinc-finger</keyword>
<organism evidence="10 11">
    <name type="scientific">Vespula squamosa</name>
    <name type="common">Southern yellow jacket</name>
    <name type="synonym">Wasp</name>
    <dbReference type="NCBI Taxonomy" id="30214"/>
    <lineage>
        <taxon>Eukaryota</taxon>
        <taxon>Metazoa</taxon>
        <taxon>Ecdysozoa</taxon>
        <taxon>Arthropoda</taxon>
        <taxon>Hexapoda</taxon>
        <taxon>Insecta</taxon>
        <taxon>Pterygota</taxon>
        <taxon>Neoptera</taxon>
        <taxon>Endopterygota</taxon>
        <taxon>Hymenoptera</taxon>
        <taxon>Apocrita</taxon>
        <taxon>Aculeata</taxon>
        <taxon>Vespoidea</taxon>
        <taxon>Vespidae</taxon>
        <taxon>Vespinae</taxon>
        <taxon>Vespula</taxon>
    </lineage>
</organism>